<evidence type="ECO:0000313" key="2">
    <source>
        <dbReference type="Proteomes" id="UP000288805"/>
    </source>
</evidence>
<dbReference type="InterPro" id="IPR023213">
    <property type="entry name" value="CAT-like_dom_sf"/>
</dbReference>
<sequence length="143" mass="15583">MASSEMVHVLEHCRITPPPGSVDGSHFVSPSLTCHALISIISSGNHKRNEIDFHPLAVQMSSTTFGPLIVPLLAIQVTLFRNSAICIGFTFHHIAGDAIGMGSYLKPKSGLKQIWALNQPARSTPDMKLLIDLSNKWLLQPAF</sequence>
<accession>A0A438GF74</accession>
<reference evidence="1 2" key="1">
    <citation type="journal article" date="2018" name="PLoS Genet.">
        <title>Population sequencing reveals clonal diversity and ancestral inbreeding in the grapevine cultivar Chardonnay.</title>
        <authorList>
            <person name="Roach M.J."/>
            <person name="Johnson D.L."/>
            <person name="Bohlmann J."/>
            <person name="van Vuuren H.J."/>
            <person name="Jones S.J."/>
            <person name="Pretorius I.S."/>
            <person name="Schmidt S.A."/>
            <person name="Borneman A.R."/>
        </authorList>
    </citation>
    <scope>NUCLEOTIDE SEQUENCE [LARGE SCALE GENOMIC DNA]</scope>
    <source>
        <strain evidence="2">cv. Chardonnay</strain>
        <tissue evidence="1">Leaf</tissue>
    </source>
</reference>
<gene>
    <name evidence="1" type="ORF">CK203_059407</name>
</gene>
<name>A0A438GF74_VITVI</name>
<dbReference type="AlphaFoldDB" id="A0A438GF74"/>
<comment type="caution">
    <text evidence="1">The sequence shown here is derived from an EMBL/GenBank/DDBJ whole genome shotgun (WGS) entry which is preliminary data.</text>
</comment>
<dbReference type="EMBL" id="QGNW01000453">
    <property type="protein sequence ID" value="RVW70841.1"/>
    <property type="molecule type" value="Genomic_DNA"/>
</dbReference>
<dbReference type="Gene3D" id="3.30.559.10">
    <property type="entry name" value="Chloramphenicol acetyltransferase-like domain"/>
    <property type="match status" value="1"/>
</dbReference>
<organism evidence="1 2">
    <name type="scientific">Vitis vinifera</name>
    <name type="common">Grape</name>
    <dbReference type="NCBI Taxonomy" id="29760"/>
    <lineage>
        <taxon>Eukaryota</taxon>
        <taxon>Viridiplantae</taxon>
        <taxon>Streptophyta</taxon>
        <taxon>Embryophyta</taxon>
        <taxon>Tracheophyta</taxon>
        <taxon>Spermatophyta</taxon>
        <taxon>Magnoliopsida</taxon>
        <taxon>eudicotyledons</taxon>
        <taxon>Gunneridae</taxon>
        <taxon>Pentapetalae</taxon>
        <taxon>rosids</taxon>
        <taxon>Vitales</taxon>
        <taxon>Vitaceae</taxon>
        <taxon>Viteae</taxon>
        <taxon>Vitis</taxon>
    </lineage>
</organism>
<proteinExistence type="predicted"/>
<evidence type="ECO:0000313" key="1">
    <source>
        <dbReference type="EMBL" id="RVW70841.1"/>
    </source>
</evidence>
<protein>
    <submittedName>
        <fullName evidence="1">Uncharacterized protein</fullName>
    </submittedName>
</protein>
<dbReference type="Proteomes" id="UP000288805">
    <property type="component" value="Unassembled WGS sequence"/>
</dbReference>